<keyword evidence="2" id="KW-1185">Reference proteome</keyword>
<dbReference type="OrthoDB" id="310078at2759"/>
<name>A0A8S1W648_PAROT</name>
<reference evidence="1" key="1">
    <citation type="submission" date="2021-01" db="EMBL/GenBank/DDBJ databases">
        <authorList>
            <consortium name="Genoscope - CEA"/>
            <person name="William W."/>
        </authorList>
    </citation>
    <scope>NUCLEOTIDE SEQUENCE</scope>
</reference>
<dbReference type="AlphaFoldDB" id="A0A8S1W648"/>
<comment type="caution">
    <text evidence="1">The sequence shown here is derived from an EMBL/GenBank/DDBJ whole genome shotgun (WGS) entry which is preliminary data.</text>
</comment>
<dbReference type="EMBL" id="CAJJDP010000082">
    <property type="protein sequence ID" value="CAD8184383.1"/>
    <property type="molecule type" value="Genomic_DNA"/>
</dbReference>
<organism evidence="1 2">
    <name type="scientific">Paramecium octaurelia</name>
    <dbReference type="NCBI Taxonomy" id="43137"/>
    <lineage>
        <taxon>Eukaryota</taxon>
        <taxon>Sar</taxon>
        <taxon>Alveolata</taxon>
        <taxon>Ciliophora</taxon>
        <taxon>Intramacronucleata</taxon>
        <taxon>Oligohymenophorea</taxon>
        <taxon>Peniculida</taxon>
        <taxon>Parameciidae</taxon>
        <taxon>Paramecium</taxon>
    </lineage>
</organism>
<gene>
    <name evidence="1" type="ORF">POCTA_138.1.T0830066</name>
</gene>
<evidence type="ECO:0000313" key="2">
    <source>
        <dbReference type="Proteomes" id="UP000683925"/>
    </source>
</evidence>
<sequence length="200" mass="23437">MINQKKQQNFQALGTQILTPLVPKISASKPEVCEQRKFVPIKKQQNNFSSQLQSQQSKSLVTIEKVKIIEEKKTICQKPKQAKQQKIKKPLPQIKPKVEESIQINQEATKVEVDKPLTYVIIRTVKIKEIKGEIIVNYKDKAECLQIRNRLLNFDDLKQKFPYIENLNEKTLIEVDNDIVMKKNQMGWVDCRDCEEYRLQ</sequence>
<dbReference type="OMA" id="TYVIIRT"/>
<proteinExistence type="predicted"/>
<dbReference type="Proteomes" id="UP000683925">
    <property type="component" value="Unassembled WGS sequence"/>
</dbReference>
<protein>
    <submittedName>
        <fullName evidence="1">Uncharacterized protein</fullName>
    </submittedName>
</protein>
<evidence type="ECO:0000313" key="1">
    <source>
        <dbReference type="EMBL" id="CAD8184383.1"/>
    </source>
</evidence>
<accession>A0A8S1W648</accession>